<proteinExistence type="predicted"/>
<accession>A0A7W3PCI2</accession>
<protein>
    <submittedName>
        <fullName evidence="2">Uncharacterized protein</fullName>
    </submittedName>
</protein>
<evidence type="ECO:0000313" key="2">
    <source>
        <dbReference type="EMBL" id="MBA8806681.1"/>
    </source>
</evidence>
<dbReference type="EMBL" id="JACGWV010000001">
    <property type="protein sequence ID" value="MBA8806681.1"/>
    <property type="molecule type" value="Genomic_DNA"/>
</dbReference>
<evidence type="ECO:0000256" key="1">
    <source>
        <dbReference type="SAM" id="MobiDB-lite"/>
    </source>
</evidence>
<dbReference type="AlphaFoldDB" id="A0A7W3PCI2"/>
<name>A0A7W3PCI2_9MICO</name>
<keyword evidence="3" id="KW-1185">Reference proteome</keyword>
<dbReference type="Proteomes" id="UP000540568">
    <property type="component" value="Unassembled WGS sequence"/>
</dbReference>
<dbReference type="RefSeq" id="WP_182614374.1">
    <property type="nucleotide sequence ID" value="NZ_BAAATF010000002.1"/>
</dbReference>
<sequence>MALFRRRTPRTPEGTDAAQAQAQAPAPAPVFRLGSLRLYQPEDELRARLPGGAGEIAAYAQTLAWTCNEFLSRLGQDAGSLGILIVVGVKPSQQVRLWCEQVGGTLPDDVWQVLTELLDGAGAAVRPQVTAPVALALEGLVGAGPSTGFPEFPRAWVDAVERVDAQVSVPDGLFERVFVD</sequence>
<gene>
    <name evidence="2" type="ORF">FHX71_000623</name>
</gene>
<feature type="region of interest" description="Disordered" evidence="1">
    <location>
        <begin position="1"/>
        <end position="25"/>
    </location>
</feature>
<organism evidence="2 3">
    <name type="scientific">Promicromonospora sukumoe</name>
    <dbReference type="NCBI Taxonomy" id="88382"/>
    <lineage>
        <taxon>Bacteria</taxon>
        <taxon>Bacillati</taxon>
        <taxon>Actinomycetota</taxon>
        <taxon>Actinomycetes</taxon>
        <taxon>Micrococcales</taxon>
        <taxon>Promicromonosporaceae</taxon>
        <taxon>Promicromonospora</taxon>
    </lineage>
</organism>
<evidence type="ECO:0000313" key="3">
    <source>
        <dbReference type="Proteomes" id="UP000540568"/>
    </source>
</evidence>
<comment type="caution">
    <text evidence="2">The sequence shown here is derived from an EMBL/GenBank/DDBJ whole genome shotgun (WGS) entry which is preliminary data.</text>
</comment>
<reference evidence="2 3" key="1">
    <citation type="submission" date="2020-07" db="EMBL/GenBank/DDBJ databases">
        <title>Sequencing the genomes of 1000 actinobacteria strains.</title>
        <authorList>
            <person name="Klenk H.-P."/>
        </authorList>
    </citation>
    <scope>NUCLEOTIDE SEQUENCE [LARGE SCALE GENOMIC DNA]</scope>
    <source>
        <strain evidence="2 3">DSM 44121</strain>
    </source>
</reference>